<comment type="catalytic activity">
    <reaction evidence="5">
        <text>a quinone + NADH + 5 H(+)(in) = a quinol + NAD(+) + 4 H(+)(out)</text>
        <dbReference type="Rhea" id="RHEA:57888"/>
        <dbReference type="ChEBI" id="CHEBI:15378"/>
        <dbReference type="ChEBI" id="CHEBI:24646"/>
        <dbReference type="ChEBI" id="CHEBI:57540"/>
        <dbReference type="ChEBI" id="CHEBI:57945"/>
        <dbReference type="ChEBI" id="CHEBI:132124"/>
    </reaction>
</comment>
<keyword evidence="9" id="KW-1185">Reference proteome</keyword>
<dbReference type="PANTHER" id="PTHR22773">
    <property type="entry name" value="NADH DEHYDROGENASE"/>
    <property type="match status" value="1"/>
</dbReference>
<dbReference type="GO" id="GO:0050136">
    <property type="term" value="F:NADH dehydrogenase (quinone) (non-electrogenic) activity"/>
    <property type="evidence" value="ECO:0007669"/>
    <property type="project" value="UniProtKB-UniRule"/>
</dbReference>
<keyword evidence="3 5" id="KW-1133">Transmembrane helix</keyword>
<feature type="transmembrane region" description="Helical" evidence="5">
    <location>
        <begin position="71"/>
        <end position="90"/>
    </location>
</feature>
<dbReference type="GO" id="GO:0042773">
    <property type="term" value="P:ATP synthesis coupled electron transport"/>
    <property type="evidence" value="ECO:0007669"/>
    <property type="project" value="InterPro"/>
</dbReference>
<dbReference type="HAMAP" id="MF_00445">
    <property type="entry name" value="NDH1_NuoN_1"/>
    <property type="match status" value="1"/>
</dbReference>
<evidence type="ECO:0000256" key="6">
    <source>
        <dbReference type="RuleBase" id="RU000320"/>
    </source>
</evidence>
<feature type="transmembrane region" description="Helical" evidence="5">
    <location>
        <begin position="351"/>
        <end position="372"/>
    </location>
</feature>
<dbReference type="InterPro" id="IPR001750">
    <property type="entry name" value="ND/Mrp_TM"/>
</dbReference>
<evidence type="ECO:0000256" key="2">
    <source>
        <dbReference type="ARBA" id="ARBA00022692"/>
    </source>
</evidence>
<feature type="transmembrane region" description="Helical" evidence="5">
    <location>
        <begin position="32"/>
        <end position="51"/>
    </location>
</feature>
<evidence type="ECO:0000256" key="3">
    <source>
        <dbReference type="ARBA" id="ARBA00022989"/>
    </source>
</evidence>
<sequence>MRPLLMVPEMLLFGGGLAVMISGSFLPRRRQWWTGVVAATVLIAAVVAAVVEAAGPNLAAFEGTFAVDATTGVARILAAAGALFTLAVAVGEVRGSPRESETYALLLFSSTGVLIMAGAADLLVLATGFLLTSIPLYGLIGLARSAKAAEAAMKAYLIGALFGIVLFLGISVLYGVTGATRYDELAGRLGAAPAAAVAAGVVTVLAGLMFEAGSVPAHFWVPDAAEGANGTAAMFLTTVPKIGALVAVYRLAAVLPGTIHWPLLVAVFAVASMTLGNLAAYWQQDPRRLLGWSTVSQVGFLLVPITVIGHTALAGPSLLFYLGAYTLTNSGAFAVTTALPDRRDLGSYRGLAAARPWLAAALVVALLGLVGTPPTAVFVGKLTTAAAAWDGGQAWLAVVVFANTLISLFYYLRWIIPSFQEVADASTGKFFVPSRWSSSAAVIAATLSLALGISAGAIWPLLT</sequence>
<dbReference type="InterPro" id="IPR010096">
    <property type="entry name" value="NADH-Q_OxRdtase_suN/2"/>
</dbReference>
<reference evidence="8 9" key="1">
    <citation type="submission" date="2016-01" db="EMBL/GenBank/DDBJ databases">
        <title>The new phylogeny of the genus Mycobacterium.</title>
        <authorList>
            <person name="Tarcisio F."/>
            <person name="Conor M."/>
            <person name="Antonella G."/>
            <person name="Elisabetta G."/>
            <person name="Giulia F.S."/>
            <person name="Sara T."/>
            <person name="Anna F."/>
            <person name="Clotilde B."/>
            <person name="Roberto B."/>
            <person name="Veronica D.S."/>
            <person name="Fabio R."/>
            <person name="Monica P."/>
            <person name="Olivier J."/>
            <person name="Enrico T."/>
            <person name="Nicola S."/>
        </authorList>
    </citation>
    <scope>NUCLEOTIDE SEQUENCE [LARGE SCALE GENOMIC DNA]</scope>
    <source>
        <strain evidence="8 9">DSM 44803</strain>
    </source>
</reference>
<dbReference type="EMBL" id="LQPH01000004">
    <property type="protein sequence ID" value="ORW35665.1"/>
    <property type="molecule type" value="Genomic_DNA"/>
</dbReference>
<organism evidence="8 9">
    <name type="scientific">Mycobacterium nebraskense</name>
    <dbReference type="NCBI Taxonomy" id="244292"/>
    <lineage>
        <taxon>Bacteria</taxon>
        <taxon>Bacillati</taxon>
        <taxon>Actinomycetota</taxon>
        <taxon>Actinomycetes</taxon>
        <taxon>Mycobacteriales</taxon>
        <taxon>Mycobacteriaceae</taxon>
        <taxon>Mycobacterium</taxon>
    </lineage>
</organism>
<feature type="transmembrane region" description="Helical" evidence="5">
    <location>
        <begin position="189"/>
        <end position="210"/>
    </location>
</feature>
<name>A0A0F5N950_9MYCO</name>
<evidence type="ECO:0000313" key="8">
    <source>
        <dbReference type="EMBL" id="ORW35665.1"/>
    </source>
</evidence>
<gene>
    <name evidence="5" type="primary">nuoN</name>
    <name evidence="8" type="ORF">AWC17_21665</name>
</gene>
<evidence type="ECO:0000259" key="7">
    <source>
        <dbReference type="Pfam" id="PF00361"/>
    </source>
</evidence>
<dbReference type="Proteomes" id="UP000193781">
    <property type="component" value="Unassembled WGS sequence"/>
</dbReference>
<evidence type="ECO:0000313" key="9">
    <source>
        <dbReference type="Proteomes" id="UP000193781"/>
    </source>
</evidence>
<feature type="transmembrane region" description="Helical" evidence="5">
    <location>
        <begin position="125"/>
        <end position="143"/>
    </location>
</feature>
<evidence type="ECO:0000256" key="5">
    <source>
        <dbReference type="HAMAP-Rule" id="MF_00445"/>
    </source>
</evidence>
<comment type="subcellular location">
    <subcellularLocation>
        <location evidence="5">Cell membrane</location>
        <topology evidence="5">Multi-pass membrane protein</topology>
    </subcellularLocation>
    <subcellularLocation>
        <location evidence="1">Endomembrane system</location>
        <topology evidence="1">Multi-pass membrane protein</topology>
    </subcellularLocation>
    <subcellularLocation>
        <location evidence="6">Membrane</location>
        <topology evidence="6">Multi-pass membrane protein</topology>
    </subcellularLocation>
</comment>
<dbReference type="GO" id="GO:0005886">
    <property type="term" value="C:plasma membrane"/>
    <property type="evidence" value="ECO:0007669"/>
    <property type="project" value="UniProtKB-SubCell"/>
</dbReference>
<accession>A0A0F5N950</accession>
<keyword evidence="5" id="KW-0520">NAD</keyword>
<feature type="transmembrane region" description="Helical" evidence="5">
    <location>
        <begin position="102"/>
        <end position="119"/>
    </location>
</feature>
<keyword evidence="5" id="KW-1278">Translocase</keyword>
<dbReference type="GO" id="GO:0008137">
    <property type="term" value="F:NADH dehydrogenase (ubiquinone) activity"/>
    <property type="evidence" value="ECO:0007669"/>
    <property type="project" value="InterPro"/>
</dbReference>
<dbReference type="GO" id="GO:0048038">
    <property type="term" value="F:quinone binding"/>
    <property type="evidence" value="ECO:0007669"/>
    <property type="project" value="UniProtKB-KW"/>
</dbReference>
<feature type="transmembrane region" description="Helical" evidence="5">
    <location>
        <begin position="259"/>
        <end position="282"/>
    </location>
</feature>
<feature type="transmembrane region" description="Helical" evidence="5">
    <location>
        <begin position="155"/>
        <end position="177"/>
    </location>
</feature>
<keyword evidence="5" id="KW-0813">Transport</keyword>
<comment type="function">
    <text evidence="5">NDH-1 shuttles electrons from NADH, via FMN and iron-sulfur (Fe-S) centers, to quinones in the respiratory chain. The immediate electron acceptor for the enzyme in this species is believed to be a menaquinone. Couples the redox reaction to proton translocation (for every two electrons transferred, four hydrogen ions are translocated across the cytoplasmic membrane), and thus conserves the redox energy in a proton gradient.</text>
</comment>
<keyword evidence="2 5" id="KW-0812">Transmembrane</keyword>
<feature type="transmembrane region" description="Helical" evidence="5">
    <location>
        <begin position="231"/>
        <end position="253"/>
    </location>
</feature>
<protein>
    <recommendedName>
        <fullName evidence="5">NADH-quinone oxidoreductase subunit N</fullName>
        <ecNumber evidence="5">7.1.1.-</ecNumber>
    </recommendedName>
    <alternativeName>
        <fullName evidence="5">NADH dehydrogenase I subunit N</fullName>
    </alternativeName>
    <alternativeName>
        <fullName evidence="5">NDH-1 subunit N</fullName>
    </alternativeName>
</protein>
<dbReference type="STRING" id="244292.ABW17_02875"/>
<feature type="transmembrane region" description="Helical" evidence="5">
    <location>
        <begin position="6"/>
        <end position="25"/>
    </location>
</feature>
<keyword evidence="4 5" id="KW-0472">Membrane</keyword>
<evidence type="ECO:0000256" key="4">
    <source>
        <dbReference type="ARBA" id="ARBA00023136"/>
    </source>
</evidence>
<keyword evidence="5" id="KW-1003">Cell membrane</keyword>
<comment type="caution">
    <text evidence="8">The sequence shown here is derived from an EMBL/GenBank/DDBJ whole genome shotgun (WGS) entry which is preliminary data.</text>
</comment>
<dbReference type="OrthoDB" id="9811718at2"/>
<comment type="similarity">
    <text evidence="5">Belongs to the complex I subunit 2 family.</text>
</comment>
<feature type="domain" description="NADH:quinone oxidoreductase/Mrp antiporter transmembrane" evidence="7">
    <location>
        <begin position="119"/>
        <end position="406"/>
    </location>
</feature>
<feature type="transmembrane region" description="Helical" evidence="5">
    <location>
        <begin position="392"/>
        <end position="412"/>
    </location>
</feature>
<proteinExistence type="inferred from homology"/>
<dbReference type="Pfam" id="PF00361">
    <property type="entry name" value="Proton_antipo_M"/>
    <property type="match status" value="1"/>
</dbReference>
<keyword evidence="5" id="KW-0874">Quinone</keyword>
<feature type="transmembrane region" description="Helical" evidence="5">
    <location>
        <begin position="289"/>
        <end position="312"/>
    </location>
</feature>
<evidence type="ECO:0000256" key="1">
    <source>
        <dbReference type="ARBA" id="ARBA00004127"/>
    </source>
</evidence>
<feature type="transmembrane region" description="Helical" evidence="5">
    <location>
        <begin position="318"/>
        <end position="339"/>
    </location>
</feature>
<dbReference type="GO" id="GO:0012505">
    <property type="term" value="C:endomembrane system"/>
    <property type="evidence" value="ECO:0007669"/>
    <property type="project" value="UniProtKB-SubCell"/>
</dbReference>
<comment type="subunit">
    <text evidence="5">NDH-1 is composed of 14 different subunits. Subunits NuoA, H, J, K, L, M, N constitute the membrane sector of the complex.</text>
</comment>
<feature type="transmembrane region" description="Helical" evidence="5">
    <location>
        <begin position="439"/>
        <end position="462"/>
    </location>
</feature>
<dbReference type="AlphaFoldDB" id="A0A0F5N950"/>
<dbReference type="EC" id="7.1.1.-" evidence="5"/>